<keyword evidence="3" id="KW-0804">Transcription</keyword>
<dbReference type="PANTHER" id="PTHR47894:SF4">
    <property type="entry name" value="HTH-TYPE TRANSCRIPTIONAL REGULATOR GADX"/>
    <property type="match status" value="1"/>
</dbReference>
<evidence type="ECO:0000256" key="3">
    <source>
        <dbReference type="ARBA" id="ARBA00023163"/>
    </source>
</evidence>
<dbReference type="RefSeq" id="WP_182365540.1">
    <property type="nucleotide sequence ID" value="NZ_JACGCU010000007.1"/>
</dbReference>
<dbReference type="GO" id="GO:0000976">
    <property type="term" value="F:transcription cis-regulatory region binding"/>
    <property type="evidence" value="ECO:0007669"/>
    <property type="project" value="TreeGrafter"/>
</dbReference>
<dbReference type="Gene3D" id="1.10.10.60">
    <property type="entry name" value="Homeodomain-like"/>
    <property type="match status" value="1"/>
</dbReference>
<evidence type="ECO:0000256" key="2">
    <source>
        <dbReference type="ARBA" id="ARBA00023125"/>
    </source>
</evidence>
<dbReference type="PANTHER" id="PTHR47894">
    <property type="entry name" value="HTH-TYPE TRANSCRIPTIONAL REGULATOR GADX"/>
    <property type="match status" value="1"/>
</dbReference>
<dbReference type="EMBL" id="JACGCU010000007">
    <property type="protein sequence ID" value="MBA6058747.1"/>
    <property type="molecule type" value="Genomic_DNA"/>
</dbReference>
<protein>
    <submittedName>
        <fullName evidence="5">AraC family transcriptional regulator ligand-binding domain-containing protein</fullName>
    </submittedName>
</protein>
<proteinExistence type="predicted"/>
<dbReference type="InterPro" id="IPR032687">
    <property type="entry name" value="AraC-type_N"/>
</dbReference>
<dbReference type="Proteomes" id="UP000556620">
    <property type="component" value="Unassembled WGS sequence"/>
</dbReference>
<name>A0A7W2PS49_9PSED</name>
<dbReference type="Pfam" id="PF12625">
    <property type="entry name" value="Arabinose_bd"/>
    <property type="match status" value="1"/>
</dbReference>
<dbReference type="InterPro" id="IPR018060">
    <property type="entry name" value="HTH_AraC"/>
</dbReference>
<evidence type="ECO:0000313" key="6">
    <source>
        <dbReference type="Proteomes" id="UP000556620"/>
    </source>
</evidence>
<dbReference type="AlphaFoldDB" id="A0A7W2PS49"/>
<organism evidence="5 6">
    <name type="scientific">Pseudomonas juntendi</name>
    <dbReference type="NCBI Taxonomy" id="2666183"/>
    <lineage>
        <taxon>Bacteria</taxon>
        <taxon>Pseudomonadati</taxon>
        <taxon>Pseudomonadota</taxon>
        <taxon>Gammaproteobacteria</taxon>
        <taxon>Pseudomonadales</taxon>
        <taxon>Pseudomonadaceae</taxon>
        <taxon>Pseudomonas</taxon>
    </lineage>
</organism>
<comment type="caution">
    <text evidence="5">The sequence shown here is derived from an EMBL/GenBank/DDBJ whole genome shotgun (WGS) entry which is preliminary data.</text>
</comment>
<accession>A0A7W2PS49</accession>
<dbReference type="SUPFAM" id="SSF46689">
    <property type="entry name" value="Homeodomain-like"/>
    <property type="match status" value="1"/>
</dbReference>
<sequence>MTSFVLDIALLGFDEFSTRQGLDARALLEEAGVMEGRTDLPLSGECFVALLELASHRSGNALFGLQLGLQQGLSALGTLHYVISSAHTVGDALQALIRYFPTHSNGAELRLEQRGNQAWLLYDVIDANVSVTRQTVELAMALGTRIMESLLGRAWKPQELLLRHAAGARLNTYRALLDITPRFDSTVNAWVFDHALLAHALGERDAGLQVLLKNHYDDLANLTLSELPAHVQRLMRHGLCDRQTSLEQVAGQLALSPRTLQRYLQAEGTHFQALLDDTRQAMAKRYLCDSSVNLTQLSEMLGYTSLGAFSRAFTRWHGVSPQKWRQLKRTGQLAALDAHEVSPP</sequence>
<evidence type="ECO:0000313" key="5">
    <source>
        <dbReference type="EMBL" id="MBA6058747.1"/>
    </source>
</evidence>
<evidence type="ECO:0000259" key="4">
    <source>
        <dbReference type="PROSITE" id="PS01124"/>
    </source>
</evidence>
<dbReference type="InterPro" id="IPR009057">
    <property type="entry name" value="Homeodomain-like_sf"/>
</dbReference>
<dbReference type="GO" id="GO:0005829">
    <property type="term" value="C:cytosol"/>
    <property type="evidence" value="ECO:0007669"/>
    <property type="project" value="TreeGrafter"/>
</dbReference>
<keyword evidence="2" id="KW-0238">DNA-binding</keyword>
<reference evidence="5 6" key="1">
    <citation type="submission" date="2020-07" db="EMBL/GenBank/DDBJ databases">
        <title>Diversity of carbapenemase encoding genes among Pseudomonas putida group clinical isolates in a tertiary Brazilian hospital.</title>
        <authorList>
            <person name="Alberto-Lei F."/>
            <person name="Nodari C.S."/>
            <person name="Streling A.P."/>
            <person name="Paulino J.T."/>
            <person name="Bessa-Neto F.O."/>
            <person name="Cayo R."/>
            <person name="Gales A.C."/>
        </authorList>
    </citation>
    <scope>NUCLEOTIDE SEQUENCE [LARGE SCALE GENOMIC DNA]</scope>
    <source>
        <strain evidence="5 6">14535</strain>
    </source>
</reference>
<gene>
    <name evidence="5" type="ORF">H4C44_06110</name>
</gene>
<dbReference type="GO" id="GO:0003700">
    <property type="term" value="F:DNA-binding transcription factor activity"/>
    <property type="evidence" value="ECO:0007669"/>
    <property type="project" value="InterPro"/>
</dbReference>
<dbReference type="PROSITE" id="PS01124">
    <property type="entry name" value="HTH_ARAC_FAMILY_2"/>
    <property type="match status" value="1"/>
</dbReference>
<keyword evidence="1" id="KW-0805">Transcription regulation</keyword>
<evidence type="ECO:0000256" key="1">
    <source>
        <dbReference type="ARBA" id="ARBA00023015"/>
    </source>
</evidence>
<dbReference type="SMART" id="SM00342">
    <property type="entry name" value="HTH_ARAC"/>
    <property type="match status" value="1"/>
</dbReference>
<dbReference type="Pfam" id="PF12833">
    <property type="entry name" value="HTH_18"/>
    <property type="match status" value="1"/>
</dbReference>
<feature type="domain" description="HTH araC/xylS-type" evidence="4">
    <location>
        <begin position="229"/>
        <end position="327"/>
    </location>
</feature>